<proteinExistence type="predicted"/>
<dbReference type="SUPFAM" id="SSF48452">
    <property type="entry name" value="TPR-like"/>
    <property type="match status" value="1"/>
</dbReference>
<name>A0A431U0Z6_9BACT</name>
<dbReference type="SMART" id="SM00028">
    <property type="entry name" value="TPR"/>
    <property type="match status" value="3"/>
</dbReference>
<dbReference type="Pfam" id="PF13414">
    <property type="entry name" value="TPR_11"/>
    <property type="match status" value="1"/>
</dbReference>
<dbReference type="InterPro" id="IPR011990">
    <property type="entry name" value="TPR-like_helical_dom_sf"/>
</dbReference>
<dbReference type="InterPro" id="IPR019734">
    <property type="entry name" value="TPR_rpt"/>
</dbReference>
<comment type="caution">
    <text evidence="3">The sequence shown here is derived from an EMBL/GenBank/DDBJ whole genome shotgun (WGS) entry which is preliminary data.</text>
</comment>
<keyword evidence="1" id="KW-0802">TPR repeat</keyword>
<sequence>MRLRRLRDFRRSGETDGQSAPALLPYWPLVAPALLLLMRLILSLLAAALLAAPAARAQTEAAVLQQAEQLIKQKKYESAYRALDKFDPRNGRTAVLLKKEDIVLNYYLMSVNHQLFGLQDLKPNQDVKQLRGRPGTYGMVQLPLQELLDSLKRLRPTDYGLDLGLGHYYYALQQCGCGGQELGEEELLRRAEQYFTAAHAHQREDYESHFALGFIRLYRKEMALAVEALERSLQLNPNYPNAHYNLAYAYTALGRPADALPHARRAAALYQEPDYRADAVGMVASLEKQLKGGAAPGLLGTRSQEAATKEQAQADYQTLRAQVAAAVQAKAADAPALTKQLFGLDPASDTMYGDLMDLYQQHGQAAALVTFFEAQLPTAPPTPAVQGQLHFYLACLNMELQRPAAAYPHFRQADVLLRKVTPATNPAFDIIKRGLAASRPKK</sequence>
<dbReference type="Gene3D" id="1.25.40.10">
    <property type="entry name" value="Tetratricopeptide repeat domain"/>
    <property type="match status" value="1"/>
</dbReference>
<evidence type="ECO:0000313" key="3">
    <source>
        <dbReference type="EMBL" id="RTQ48601.1"/>
    </source>
</evidence>
<feature type="repeat" description="TPR" evidence="1">
    <location>
        <begin position="206"/>
        <end position="239"/>
    </location>
</feature>
<reference evidence="3 4" key="1">
    <citation type="submission" date="2018-12" db="EMBL/GenBank/DDBJ databases">
        <title>Hymenobacter gummosus sp. nov., isolated from a spring.</title>
        <authorList>
            <person name="Nie L."/>
        </authorList>
    </citation>
    <scope>NUCLEOTIDE SEQUENCE [LARGE SCALE GENOMIC DNA]</scope>
    <source>
        <strain evidence="3 4">KCTC 52166</strain>
    </source>
</reference>
<feature type="coiled-coil region" evidence="2">
    <location>
        <begin position="302"/>
        <end position="329"/>
    </location>
</feature>
<gene>
    <name evidence="3" type="ORF">EJV47_16645</name>
</gene>
<keyword evidence="4" id="KW-1185">Reference proteome</keyword>
<evidence type="ECO:0000256" key="2">
    <source>
        <dbReference type="SAM" id="Coils"/>
    </source>
</evidence>
<dbReference type="EMBL" id="RXOF01000009">
    <property type="protein sequence ID" value="RTQ48601.1"/>
    <property type="molecule type" value="Genomic_DNA"/>
</dbReference>
<accession>A0A431U0Z6</accession>
<organism evidence="3 4">
    <name type="scientific">Hymenobacter gummosus</name>
    <dbReference type="NCBI Taxonomy" id="1776032"/>
    <lineage>
        <taxon>Bacteria</taxon>
        <taxon>Pseudomonadati</taxon>
        <taxon>Bacteroidota</taxon>
        <taxon>Cytophagia</taxon>
        <taxon>Cytophagales</taxon>
        <taxon>Hymenobacteraceae</taxon>
        <taxon>Hymenobacter</taxon>
    </lineage>
</organism>
<dbReference type="PROSITE" id="PS50005">
    <property type="entry name" value="TPR"/>
    <property type="match status" value="1"/>
</dbReference>
<keyword evidence="2" id="KW-0175">Coiled coil</keyword>
<dbReference type="OrthoDB" id="1112543at2"/>
<protein>
    <submittedName>
        <fullName evidence="3">Tetratricopeptide repeat protein</fullName>
    </submittedName>
</protein>
<evidence type="ECO:0000313" key="4">
    <source>
        <dbReference type="Proteomes" id="UP000282184"/>
    </source>
</evidence>
<dbReference type="AlphaFoldDB" id="A0A431U0Z6"/>
<evidence type="ECO:0000256" key="1">
    <source>
        <dbReference type="PROSITE-ProRule" id="PRU00339"/>
    </source>
</evidence>
<dbReference type="Proteomes" id="UP000282184">
    <property type="component" value="Unassembled WGS sequence"/>
</dbReference>